<accession>A0A8C8YXG1</accession>
<dbReference type="Proteomes" id="UP000694414">
    <property type="component" value="Unplaced"/>
</dbReference>
<organism evidence="1 2">
    <name type="scientific">Prolemur simus</name>
    <name type="common">Greater bamboo lemur</name>
    <name type="synonym">Hapalemur simus</name>
    <dbReference type="NCBI Taxonomy" id="1328070"/>
    <lineage>
        <taxon>Eukaryota</taxon>
        <taxon>Metazoa</taxon>
        <taxon>Chordata</taxon>
        <taxon>Craniata</taxon>
        <taxon>Vertebrata</taxon>
        <taxon>Euteleostomi</taxon>
        <taxon>Mammalia</taxon>
        <taxon>Eutheria</taxon>
        <taxon>Euarchontoglires</taxon>
        <taxon>Primates</taxon>
        <taxon>Strepsirrhini</taxon>
        <taxon>Lemuriformes</taxon>
        <taxon>Lemuridae</taxon>
        <taxon>Prolemur</taxon>
    </lineage>
</organism>
<reference evidence="1" key="1">
    <citation type="submission" date="2025-08" db="UniProtKB">
        <authorList>
            <consortium name="Ensembl"/>
        </authorList>
    </citation>
    <scope>IDENTIFICATION</scope>
</reference>
<dbReference type="Ensembl" id="ENSPSMT00000006905.1">
    <property type="protein sequence ID" value="ENSPSMP00000005809.1"/>
    <property type="gene ID" value="ENSPSMG00000004421.1"/>
</dbReference>
<keyword evidence="2" id="KW-1185">Reference proteome</keyword>
<proteinExistence type="predicted"/>
<sequence length="126" mass="14562">LKDKCWYTNVLWQQANVFLLEKWMAGVGMSLYYCFHKSRVVRMVETMQTPLRGGLEYMGQTTIFNSDSTLLASSTSLQITVKTPTHSPYKPTFLTYDWQRQTLMPCSMKWHTAQASLLSSPLAKPW</sequence>
<evidence type="ECO:0000313" key="1">
    <source>
        <dbReference type="Ensembl" id="ENSPSMP00000005809.1"/>
    </source>
</evidence>
<dbReference type="AlphaFoldDB" id="A0A8C8YXG1"/>
<protein>
    <submittedName>
        <fullName evidence="1">Uncharacterized protein</fullName>
    </submittedName>
</protein>
<evidence type="ECO:0000313" key="2">
    <source>
        <dbReference type="Proteomes" id="UP000694414"/>
    </source>
</evidence>
<reference evidence="1" key="2">
    <citation type="submission" date="2025-09" db="UniProtKB">
        <authorList>
            <consortium name="Ensembl"/>
        </authorList>
    </citation>
    <scope>IDENTIFICATION</scope>
</reference>
<dbReference type="GeneTree" id="ENSGT00940000165383"/>
<name>A0A8C8YXG1_PROSS</name>